<dbReference type="RefSeq" id="XP_014245867.1">
    <property type="nucleotide sequence ID" value="XM_014390381.2"/>
</dbReference>
<dbReference type="SMART" id="SM00473">
    <property type="entry name" value="PAN_AP"/>
    <property type="match status" value="5"/>
</dbReference>
<dbReference type="SUPFAM" id="SSF57414">
    <property type="entry name" value="Hairpin loop containing domain-like"/>
    <property type="match status" value="3"/>
</dbReference>
<dbReference type="InterPro" id="IPR052774">
    <property type="entry name" value="Celegans_DevNeuronal_Protein"/>
</dbReference>
<sequence>MEQPSALLLLLVLQSTAAVYPGYTTDIECYQRVAIGKRLKETDVNVNVTVATVRQCEQECERSTCHAFSFGVKPGGNGTCEISEKKPEADPIPDVEYDLFYKNSQCLNKTSCFRRLASGRSLIERYVKKTIFCDSLRSCEETCAQETSFNCEGFNFKYGRSGFGQSVCQLTSVPSSKLSLTSDFNSDRDFDFYEKDRNAPRTCYFPFLAYRPWTGYGGPEYGHGGPEYGHGYHPNYIPSDGGHHYGGNQHGGHHYGGHHHHGGRPPVDGYYDGGPPPSEDYPSPNRDDYNPNQIIPHPGWQWDKGHEYGGGGHPAFGLEHGWGLPDECFIRTRSGFRLDRTKVLTSLTVPSLYHCETECANEKMFSCNIFSFRYSVSPAVPSDNCHLGESSSRNLDSYTDILPDRDYDIYERNVNGRDGCQPKQFWGSDCFERVKSGLRLKDSTAKYSLKVPSLRDCESACVRMPYFTCRAFSFRYGPPVIGEREENCLLTDWLLPDMNMQKHFTHDPECELYYRGSYGHGCEIGRNPEFLGGSPHQHGFQHGNYLPPEKPIGGYLPPPKQPDIHPVKPQGFLPPEKKPSSTYPLDNKPPSGYIPPSKPSSGYLPPSKPSSGYLPPSKPSPGYLPPHKPQDGYHHGYGSLERPHGSYLPPNKENKPASYPFRPVRPIGSYLPPQKPISGYPLEKPSGSYFPPKHFGSYLPPDKQHGYYYSEKYPYYGHHHRKPDDSISSSYYPIGKPLEHKYFPPHGTYHPSSSYGVKGMYRPRPTDQLCYIRYSSPARLLPPAIKTSIWVHSEQDCKEECTRAREKTRFRCATLSYMDGQCELSDIEQRDLRLGFDYLEDKEFWMFTWDFGTSGCYYPPPPGKLSNLNDNRIYPDRGLESTWAHYTVNGFPCKTGTVCTQNPEVGVWTCPVENGDWDYCCRSGHQCGFSEGYNYPCSKQHTHFPQQNWGRTNYWCKKVKSRCYVGSADKDQWRPCSDSYYPYAHSGRKLHWPVAYLHREGPPNVTLEHKPSIVDTFLKNLEKDKGQKTGNEIANKFNSTMLKEIKLGAEMRTQADVSAVKSDDSAMNKFWILSQSKYNNTDSGNTTLSEITTPTTNNSTPANL</sequence>
<protein>
    <recommendedName>
        <fullName evidence="3">Apple domain-containing protein</fullName>
    </recommendedName>
</protein>
<feature type="region of interest" description="Disordered" evidence="1">
    <location>
        <begin position="533"/>
        <end position="661"/>
    </location>
</feature>
<feature type="region of interest" description="Disordered" evidence="1">
    <location>
        <begin position="240"/>
        <end position="287"/>
    </location>
</feature>
<dbReference type="GeneID" id="106664558"/>
<feature type="region of interest" description="Disordered" evidence="1">
    <location>
        <begin position="1082"/>
        <end position="1104"/>
    </location>
</feature>
<proteinExistence type="predicted"/>
<dbReference type="InterPro" id="IPR003609">
    <property type="entry name" value="Pan_app"/>
</dbReference>
<dbReference type="Pfam" id="PF00024">
    <property type="entry name" value="PAN_1"/>
    <property type="match status" value="4"/>
</dbReference>
<keyword evidence="2" id="KW-0732">Signal</keyword>
<feature type="compositionally biased region" description="Pro residues" evidence="1">
    <location>
        <begin position="616"/>
        <end position="627"/>
    </location>
</feature>
<feature type="chain" id="PRO_5035248668" description="Apple domain-containing protein" evidence="2">
    <location>
        <begin position="19"/>
        <end position="1104"/>
    </location>
</feature>
<evidence type="ECO:0000259" key="3">
    <source>
        <dbReference type="PROSITE" id="PS50948"/>
    </source>
</evidence>
<keyword evidence="5" id="KW-1185">Reference proteome</keyword>
<dbReference type="PANTHER" id="PTHR47327">
    <property type="entry name" value="FI18240P1-RELATED"/>
    <property type="match status" value="1"/>
</dbReference>
<dbReference type="OMA" id="WPSQDIN"/>
<feature type="compositionally biased region" description="Polar residues" evidence="1">
    <location>
        <begin position="1082"/>
        <end position="1091"/>
    </location>
</feature>
<dbReference type="Gene3D" id="3.50.4.10">
    <property type="entry name" value="Hepatocyte Growth Factor"/>
    <property type="match status" value="3"/>
</dbReference>
<dbReference type="CDD" id="cd01099">
    <property type="entry name" value="PAN_AP_HGF"/>
    <property type="match status" value="4"/>
</dbReference>
<dbReference type="GO" id="GO:0009653">
    <property type="term" value="P:anatomical structure morphogenesis"/>
    <property type="evidence" value="ECO:0007669"/>
    <property type="project" value="TreeGrafter"/>
</dbReference>
<evidence type="ECO:0000256" key="1">
    <source>
        <dbReference type="SAM" id="MobiDB-lite"/>
    </source>
</evidence>
<reference evidence="4" key="1">
    <citation type="submission" date="2022-01" db="UniProtKB">
        <authorList>
            <consortium name="EnsemblMetazoa"/>
        </authorList>
    </citation>
    <scope>IDENTIFICATION</scope>
</reference>
<name>A0A8I6TD98_CIMLE</name>
<feature type="domain" description="Apple" evidence="3">
    <location>
        <begin position="430"/>
        <end position="517"/>
    </location>
</feature>
<feature type="domain" description="Apple" evidence="3">
    <location>
        <begin position="328"/>
        <end position="414"/>
    </location>
</feature>
<dbReference type="EnsemblMetazoa" id="XM_014390381.2">
    <property type="protein sequence ID" value="XP_014245867.1"/>
    <property type="gene ID" value="LOC106664558"/>
</dbReference>
<dbReference type="PROSITE" id="PS50948">
    <property type="entry name" value="PAN"/>
    <property type="match status" value="4"/>
</dbReference>
<evidence type="ECO:0000313" key="4">
    <source>
        <dbReference type="EnsemblMetazoa" id="XP_014245867.1"/>
    </source>
</evidence>
<feature type="domain" description="Apple" evidence="3">
    <location>
        <begin position="112"/>
        <end position="197"/>
    </location>
</feature>
<feature type="compositionally biased region" description="Low complexity" evidence="1">
    <location>
        <begin position="1092"/>
        <end position="1104"/>
    </location>
</feature>
<dbReference type="PANTHER" id="PTHR47327:SF13">
    <property type="entry name" value="APPLE DOMAIN-CONTAINING PROTEIN"/>
    <property type="match status" value="1"/>
</dbReference>
<accession>A0A8I6TD98</accession>
<feature type="signal peptide" evidence="2">
    <location>
        <begin position="1"/>
        <end position="18"/>
    </location>
</feature>
<evidence type="ECO:0000313" key="5">
    <source>
        <dbReference type="Proteomes" id="UP000494040"/>
    </source>
</evidence>
<dbReference type="Proteomes" id="UP000494040">
    <property type="component" value="Unassembled WGS sequence"/>
</dbReference>
<feature type="compositionally biased region" description="Low complexity" evidence="1">
    <location>
        <begin position="599"/>
        <end position="615"/>
    </location>
</feature>
<dbReference type="KEGG" id="clec:106664558"/>
<feature type="domain" description="Apple" evidence="3">
    <location>
        <begin position="29"/>
        <end position="104"/>
    </location>
</feature>
<dbReference type="AlphaFoldDB" id="A0A8I6TD98"/>
<feature type="compositionally biased region" description="Basic residues" evidence="1">
    <location>
        <begin position="251"/>
        <end position="263"/>
    </location>
</feature>
<evidence type="ECO:0000256" key="2">
    <source>
        <dbReference type="SAM" id="SignalP"/>
    </source>
</evidence>
<dbReference type="OrthoDB" id="5418055at2759"/>
<organism evidence="4 5">
    <name type="scientific">Cimex lectularius</name>
    <name type="common">Bed bug</name>
    <name type="synonym">Acanthia lectularia</name>
    <dbReference type="NCBI Taxonomy" id="79782"/>
    <lineage>
        <taxon>Eukaryota</taxon>
        <taxon>Metazoa</taxon>
        <taxon>Ecdysozoa</taxon>
        <taxon>Arthropoda</taxon>
        <taxon>Hexapoda</taxon>
        <taxon>Insecta</taxon>
        <taxon>Pterygota</taxon>
        <taxon>Neoptera</taxon>
        <taxon>Paraneoptera</taxon>
        <taxon>Hemiptera</taxon>
        <taxon>Heteroptera</taxon>
        <taxon>Panheteroptera</taxon>
        <taxon>Cimicomorpha</taxon>
        <taxon>Cimicidae</taxon>
        <taxon>Cimex</taxon>
    </lineage>
</organism>